<feature type="domain" description="DUF5723" evidence="1">
    <location>
        <begin position="44"/>
        <end position="438"/>
    </location>
</feature>
<dbReference type="EMBL" id="QRUU01000005">
    <property type="protein sequence ID" value="RGR99608.1"/>
    <property type="molecule type" value="Genomic_DNA"/>
</dbReference>
<dbReference type="GeneID" id="79859089"/>
<evidence type="ECO:0000259" key="1">
    <source>
        <dbReference type="Pfam" id="PF18990"/>
    </source>
</evidence>
<accession>A0A412GXH7</accession>
<dbReference type="AlphaFoldDB" id="A0A412GXH7"/>
<dbReference type="InterPro" id="IPR043781">
    <property type="entry name" value="DUF5723"/>
</dbReference>
<evidence type="ECO:0000313" key="3">
    <source>
        <dbReference type="Proteomes" id="UP000285864"/>
    </source>
</evidence>
<organism evidence="2 3">
    <name type="scientific">Phocaeicola coprocola</name>
    <dbReference type="NCBI Taxonomy" id="310298"/>
    <lineage>
        <taxon>Bacteria</taxon>
        <taxon>Pseudomonadati</taxon>
        <taxon>Bacteroidota</taxon>
        <taxon>Bacteroidia</taxon>
        <taxon>Bacteroidales</taxon>
        <taxon>Bacteroidaceae</taxon>
        <taxon>Phocaeicola</taxon>
    </lineage>
</organism>
<evidence type="ECO:0000313" key="2">
    <source>
        <dbReference type="EMBL" id="RGR99608.1"/>
    </source>
</evidence>
<dbReference type="Pfam" id="PF18990">
    <property type="entry name" value="DUF5723"/>
    <property type="match status" value="1"/>
</dbReference>
<dbReference type="Proteomes" id="UP000285864">
    <property type="component" value="Unassembled WGS sequence"/>
</dbReference>
<comment type="caution">
    <text evidence="2">The sequence shown here is derived from an EMBL/GenBank/DDBJ whole genome shotgun (WGS) entry which is preliminary data.</text>
</comment>
<name>A0A412GXH7_9BACT</name>
<dbReference type="RefSeq" id="WP_118483027.1">
    <property type="nucleotide sequence ID" value="NZ_CAUBEO010000021.1"/>
</dbReference>
<reference evidence="2 3" key="1">
    <citation type="submission" date="2018-08" db="EMBL/GenBank/DDBJ databases">
        <title>A genome reference for cultivated species of the human gut microbiota.</title>
        <authorList>
            <person name="Zou Y."/>
            <person name="Xue W."/>
            <person name="Luo G."/>
        </authorList>
    </citation>
    <scope>NUCLEOTIDE SEQUENCE [LARGE SCALE GENOMIC DNA]</scope>
    <source>
        <strain evidence="2 3">AF24-2</strain>
    </source>
</reference>
<proteinExistence type="predicted"/>
<keyword evidence="3" id="KW-1185">Reference proteome</keyword>
<sequence>MWTSTLKKGLFLIGGLFLGGAVHAQYLRTSYFMEGASSRLQLNPGLQPSGGYFNIPVLGSFNIGAYSDVLGMSDIVGVLDSGSDLFTNDDLYGRLKADNRLNVNLNTDILSFGWYKGKGFWSVNVGLRTDIGASIPKNMFDYLRDADQFDLSRGTLQGNITDMNFKVNAYAEVGLGYSRPVNDKLTVGGRVKVLLGVAHAEMQVDEFAVDMNIPQNPDDPNSWNGTYGGSTTACAHIMTSIKGGGLSFADSYDSNGNAIRQIDGFDFDGGGFGIAGTGFGVDLGASYKLLDNLNLSAAVLDLGFIKWNSSNTTVASVNENADVKIDQSNYQEYLNGDFLNLERFNLAEDKEAASSYKTKLSSTLLLAGEYTFWDNKLSVGAMYGVHFVQPKALNELTFLATIRPKSWFNAALSYSPIQAGGKSFGLALKLGGLFIGTDYMYFGSNSKAVNGFIGLSIPLGKNKPTDDAI</sequence>
<gene>
    <name evidence="2" type="ORF">DWY20_02180</name>
</gene>
<protein>
    <recommendedName>
        <fullName evidence="1">DUF5723 domain-containing protein</fullName>
    </recommendedName>
</protein>